<gene>
    <name evidence="7" type="ordered locus">Mhar_1067</name>
</gene>
<evidence type="ECO:0000313" key="7">
    <source>
        <dbReference type="EMBL" id="AET64435.1"/>
    </source>
</evidence>
<keyword evidence="5" id="KW-0694">RNA-binding</keyword>
<dbReference type="GeneID" id="31812384"/>
<name>G7WME0_METH6</name>
<evidence type="ECO:0000256" key="3">
    <source>
        <dbReference type="ARBA" id="ARBA00022759"/>
    </source>
</evidence>
<keyword evidence="8" id="KW-1185">Reference proteome</keyword>
<evidence type="ECO:0000256" key="4">
    <source>
        <dbReference type="ARBA" id="ARBA00022801"/>
    </source>
</evidence>
<proteinExistence type="predicted"/>
<evidence type="ECO:0000313" key="8">
    <source>
        <dbReference type="Proteomes" id="UP000005877"/>
    </source>
</evidence>
<dbReference type="GO" id="GO:0004519">
    <property type="term" value="F:endonuclease activity"/>
    <property type="evidence" value="ECO:0007669"/>
    <property type="project" value="UniProtKB-KW"/>
</dbReference>
<keyword evidence="1" id="KW-1277">Toxin-antitoxin system</keyword>
<dbReference type="AlphaFoldDB" id="G7WME0"/>
<dbReference type="InterPro" id="IPR038570">
    <property type="entry name" value="HicA_sf"/>
</dbReference>
<evidence type="ECO:0000256" key="1">
    <source>
        <dbReference type="ARBA" id="ARBA00022649"/>
    </source>
</evidence>
<evidence type="ECO:0000256" key="6">
    <source>
        <dbReference type="ARBA" id="ARBA00023016"/>
    </source>
</evidence>
<evidence type="ECO:0000256" key="5">
    <source>
        <dbReference type="ARBA" id="ARBA00022884"/>
    </source>
</evidence>
<dbReference type="STRING" id="1110509.Mhar_1067"/>
<dbReference type="HOGENOM" id="CLU_164851_6_2_2"/>
<dbReference type="SUPFAM" id="SSF54786">
    <property type="entry name" value="YcfA/nrd intein domain"/>
    <property type="match status" value="1"/>
</dbReference>
<sequence length="64" mass="7092">MISGERLIRILARKGFSVKRRAGSHVVLQKGEIVSSVPLHDELKKVTLKAILSQSGLEVDDLLR</sequence>
<dbReference type="Proteomes" id="UP000005877">
    <property type="component" value="Chromosome"/>
</dbReference>
<reference evidence="7 8" key="1">
    <citation type="journal article" date="2012" name="PLoS ONE">
        <title>The genome characteristics and predicted function of methyl-group oxidation pathway in the obligate aceticlastic methanogens, Methanosaeta spp.</title>
        <authorList>
            <person name="Zhu J."/>
            <person name="Zheng H."/>
            <person name="Ai G."/>
            <person name="Zhang G."/>
            <person name="Liu D."/>
            <person name="Liu X."/>
            <person name="Dong X."/>
        </authorList>
    </citation>
    <scope>NUCLEOTIDE SEQUENCE [LARGE SCALE GENOMIC DNA]</scope>
    <source>
        <strain evidence="7 8">6Ac</strain>
    </source>
</reference>
<dbReference type="Pfam" id="PF07927">
    <property type="entry name" value="HicA_toxin"/>
    <property type="match status" value="1"/>
</dbReference>
<keyword evidence="2" id="KW-0540">Nuclease</keyword>
<organism evidence="7 8">
    <name type="scientific">Methanothrix harundinacea (strain 6Ac)</name>
    <name type="common">Methanosaeta harundinacea</name>
    <dbReference type="NCBI Taxonomy" id="1110509"/>
    <lineage>
        <taxon>Archaea</taxon>
        <taxon>Methanobacteriati</taxon>
        <taxon>Methanobacteriota</taxon>
        <taxon>Stenosarchaea group</taxon>
        <taxon>Methanomicrobia</taxon>
        <taxon>Methanotrichales</taxon>
        <taxon>Methanotrichaceae</taxon>
        <taxon>Methanothrix</taxon>
    </lineage>
</organism>
<keyword evidence="4" id="KW-0378">Hydrolase</keyword>
<dbReference type="RefSeq" id="WP_014586620.1">
    <property type="nucleotide sequence ID" value="NC_017527.1"/>
</dbReference>
<dbReference type="Gene3D" id="3.30.920.30">
    <property type="entry name" value="Hypothetical protein"/>
    <property type="match status" value="1"/>
</dbReference>
<protein>
    <submittedName>
        <fullName evidence="7">Putative periplasmic or secreted lipoprotein</fullName>
    </submittedName>
</protein>
<dbReference type="GO" id="GO:0016787">
    <property type="term" value="F:hydrolase activity"/>
    <property type="evidence" value="ECO:0007669"/>
    <property type="project" value="UniProtKB-KW"/>
</dbReference>
<dbReference type="GO" id="GO:0003729">
    <property type="term" value="F:mRNA binding"/>
    <property type="evidence" value="ECO:0007669"/>
    <property type="project" value="InterPro"/>
</dbReference>
<keyword evidence="7" id="KW-0449">Lipoprotein</keyword>
<dbReference type="KEGG" id="mhi:Mhar_1067"/>
<evidence type="ECO:0000256" key="2">
    <source>
        <dbReference type="ARBA" id="ARBA00022722"/>
    </source>
</evidence>
<accession>G7WME0</accession>
<dbReference type="PATRIC" id="fig|1110509.7.peg.1188"/>
<dbReference type="EMBL" id="CP003117">
    <property type="protein sequence ID" value="AET64435.1"/>
    <property type="molecule type" value="Genomic_DNA"/>
</dbReference>
<keyword evidence="3" id="KW-0255">Endonuclease</keyword>
<dbReference type="InterPro" id="IPR012933">
    <property type="entry name" value="HicA_mRNA_interferase"/>
</dbReference>
<keyword evidence="6" id="KW-0346">Stress response</keyword>